<dbReference type="RefSeq" id="WP_239089033.1">
    <property type="nucleotide sequence ID" value="NZ_BAAAGZ010000062.1"/>
</dbReference>
<evidence type="ECO:0000313" key="3">
    <source>
        <dbReference type="EMBL" id="GIJ16935.1"/>
    </source>
</evidence>
<keyword evidence="3" id="KW-0645">Protease</keyword>
<evidence type="ECO:0000259" key="2">
    <source>
        <dbReference type="Pfam" id="PF04389"/>
    </source>
</evidence>
<dbReference type="InterPro" id="IPR003137">
    <property type="entry name" value="PA_domain"/>
</dbReference>
<accession>A0ABQ4IGC4</accession>
<protein>
    <submittedName>
        <fullName evidence="3">Aminopeptidase</fullName>
    </submittedName>
</protein>
<dbReference type="Pfam" id="PF04389">
    <property type="entry name" value="Peptidase_M28"/>
    <property type="match status" value="1"/>
</dbReference>
<dbReference type="InterPro" id="IPR045175">
    <property type="entry name" value="M28_fam"/>
</dbReference>
<dbReference type="PANTHER" id="PTHR12147:SF26">
    <property type="entry name" value="PEPTIDASE M28 DOMAIN-CONTAINING PROTEIN"/>
    <property type="match status" value="1"/>
</dbReference>
<feature type="domain" description="PA" evidence="1">
    <location>
        <begin position="160"/>
        <end position="249"/>
    </location>
</feature>
<dbReference type="Gene3D" id="3.50.30.30">
    <property type="match status" value="1"/>
</dbReference>
<reference evidence="3 4" key="1">
    <citation type="submission" date="2021-01" db="EMBL/GenBank/DDBJ databases">
        <title>Whole genome shotgun sequence of Verrucosispora gifhornensis NBRC 16317.</title>
        <authorList>
            <person name="Komaki H."/>
            <person name="Tamura T."/>
        </authorList>
    </citation>
    <scope>NUCLEOTIDE SEQUENCE [LARGE SCALE GENOMIC DNA]</scope>
    <source>
        <strain evidence="3 4">NBRC 16317</strain>
    </source>
</reference>
<keyword evidence="4" id="KW-1185">Reference proteome</keyword>
<dbReference type="InterPro" id="IPR046450">
    <property type="entry name" value="PA_dom_sf"/>
</dbReference>
<name>A0ABQ4IGC4_9ACTN</name>
<dbReference type="GO" id="GO:0004177">
    <property type="term" value="F:aminopeptidase activity"/>
    <property type="evidence" value="ECO:0007669"/>
    <property type="project" value="UniProtKB-KW"/>
</dbReference>
<sequence>MSSFDDTVTPSHESSNSIGSGFLNRRRVLTVALGGAATVALPVPAWAANDKRPGSHKPPKLTPDDRKVIAQISSRRALEHLVKLSENIGPRIGGTESERRAADYIARHFDKLGYDTTLQPFTVADKFTGQISTPARGRKLPKDLNWQTGASAHAALDTKVTGDVVDVRAGAASDYPADVRGKIVLVDYVANRREQVVATAVAAGAAGVILLAADAAAPRLAGTFSPTLPGSANNPVPIPVLGVAQSQKNRLRELLATGPLTLTVATTAHRNLTSNNVLAERRGKSGANGPIVMISAHYDTVIGAPGANDDGSGTALCMELGRVLKAIPTNATIRFGLWGSEEQGLIGSRYYVRQLPQAERDRILAVYQNDMVATSWDPATRYWLLSFDGQDNRATAEVAASARRLGYEPQISPVTQRGSSDHQSFQEVGIASANFSWRGEESPALLEPPYHTPEDTIANNISLERLQVSMELIGTAAYATARA</sequence>
<keyword evidence="3" id="KW-0031">Aminopeptidase</keyword>
<dbReference type="Gene3D" id="3.40.630.10">
    <property type="entry name" value="Zn peptidases"/>
    <property type="match status" value="1"/>
</dbReference>
<gene>
    <name evidence="3" type="ORF">Vgi01_36190</name>
</gene>
<dbReference type="InterPro" id="IPR007484">
    <property type="entry name" value="Peptidase_M28"/>
</dbReference>
<dbReference type="SUPFAM" id="SSF53187">
    <property type="entry name" value="Zn-dependent exopeptidases"/>
    <property type="match status" value="1"/>
</dbReference>
<dbReference type="InterPro" id="IPR006311">
    <property type="entry name" value="TAT_signal"/>
</dbReference>
<dbReference type="PANTHER" id="PTHR12147">
    <property type="entry name" value="METALLOPEPTIDASE M28 FAMILY MEMBER"/>
    <property type="match status" value="1"/>
</dbReference>
<proteinExistence type="predicted"/>
<dbReference type="Proteomes" id="UP000647860">
    <property type="component" value="Unassembled WGS sequence"/>
</dbReference>
<feature type="domain" description="Peptidase M28" evidence="2">
    <location>
        <begin position="276"/>
        <end position="473"/>
    </location>
</feature>
<dbReference type="PROSITE" id="PS51318">
    <property type="entry name" value="TAT"/>
    <property type="match status" value="1"/>
</dbReference>
<evidence type="ECO:0000313" key="4">
    <source>
        <dbReference type="Proteomes" id="UP000647860"/>
    </source>
</evidence>
<keyword evidence="3" id="KW-0378">Hydrolase</keyword>
<dbReference type="Pfam" id="PF02225">
    <property type="entry name" value="PA"/>
    <property type="match status" value="1"/>
</dbReference>
<dbReference type="SUPFAM" id="SSF52025">
    <property type="entry name" value="PA domain"/>
    <property type="match status" value="1"/>
</dbReference>
<comment type="caution">
    <text evidence="3">The sequence shown here is derived from an EMBL/GenBank/DDBJ whole genome shotgun (WGS) entry which is preliminary data.</text>
</comment>
<organism evidence="3 4">
    <name type="scientific">Micromonospora gifhornensis</name>
    <dbReference type="NCBI Taxonomy" id="84594"/>
    <lineage>
        <taxon>Bacteria</taxon>
        <taxon>Bacillati</taxon>
        <taxon>Actinomycetota</taxon>
        <taxon>Actinomycetes</taxon>
        <taxon>Micromonosporales</taxon>
        <taxon>Micromonosporaceae</taxon>
        <taxon>Micromonospora</taxon>
    </lineage>
</organism>
<evidence type="ECO:0000259" key="1">
    <source>
        <dbReference type="Pfam" id="PF02225"/>
    </source>
</evidence>
<dbReference type="EMBL" id="BOPA01000024">
    <property type="protein sequence ID" value="GIJ16935.1"/>
    <property type="molecule type" value="Genomic_DNA"/>
</dbReference>